<proteinExistence type="predicted"/>
<feature type="compositionally biased region" description="Acidic residues" evidence="1">
    <location>
        <begin position="335"/>
        <end position="345"/>
    </location>
</feature>
<reference evidence="3" key="1">
    <citation type="submission" date="2022-11" db="UniProtKB">
        <authorList>
            <consortium name="WormBaseParasite"/>
        </authorList>
    </citation>
    <scope>IDENTIFICATION</scope>
</reference>
<keyword evidence="2" id="KW-1185">Reference proteome</keyword>
<organism evidence="2 3">
    <name type="scientific">Panagrolaimus davidi</name>
    <dbReference type="NCBI Taxonomy" id="227884"/>
    <lineage>
        <taxon>Eukaryota</taxon>
        <taxon>Metazoa</taxon>
        <taxon>Ecdysozoa</taxon>
        <taxon>Nematoda</taxon>
        <taxon>Chromadorea</taxon>
        <taxon>Rhabditida</taxon>
        <taxon>Tylenchina</taxon>
        <taxon>Panagrolaimomorpha</taxon>
        <taxon>Panagrolaimoidea</taxon>
        <taxon>Panagrolaimidae</taxon>
        <taxon>Panagrolaimus</taxon>
    </lineage>
</organism>
<feature type="region of interest" description="Disordered" evidence="1">
    <location>
        <begin position="115"/>
        <end position="145"/>
    </location>
</feature>
<protein>
    <submittedName>
        <fullName evidence="3">Uncharacterized protein</fullName>
    </submittedName>
</protein>
<feature type="compositionally biased region" description="Basic and acidic residues" evidence="1">
    <location>
        <begin position="123"/>
        <end position="145"/>
    </location>
</feature>
<feature type="compositionally biased region" description="Basic and acidic residues" evidence="1">
    <location>
        <begin position="384"/>
        <end position="406"/>
    </location>
</feature>
<sequence length="429" mass="48168">MEYICKKFTLGRGNKLDLRLDSPLELPGNQWYCGLKEFSLEQKWSLANDMITIHYQNGLKSIVKPGFYHSVNEIDKVLEEMFSVPRKKRNVVGNITGVNDDEEEEQTQQVIYVDDEEGDTESPIDKKSDVIEKEEKKEESEKKEIEQVKEQTHIEKNVDPKPELKKKKEPIMTKIGFDFEKVGPDVVLTYDKHHIPEHIRKPPIIHEGGREGLTAEKENKRKLQKEIEEKKNREKAITPAPTQPAVTPAVTSAPTPAPTQTQETAVTSAPAPTPTQETAVTSAPAPTQPAITPAPAPTPTQPAITPAQSEADKIDSETQNITSGGQPPQSSEFIWDSDTDTESESEINTNEKVKESEDEKVAIPESDEILPHAYDDSQEPEEQEGVKDDKTSEEAHELLPHAYDDPKSEEEQEGVKDDKNRRGLKMIKI</sequence>
<feature type="compositionally biased region" description="Basic and acidic residues" evidence="1">
    <location>
        <begin position="349"/>
        <end position="362"/>
    </location>
</feature>
<evidence type="ECO:0000313" key="2">
    <source>
        <dbReference type="Proteomes" id="UP000887578"/>
    </source>
</evidence>
<feature type="compositionally biased region" description="Polar residues" evidence="1">
    <location>
        <begin position="317"/>
        <end position="332"/>
    </location>
</feature>
<dbReference type="AlphaFoldDB" id="A0A914QCI1"/>
<feature type="compositionally biased region" description="Basic and acidic residues" evidence="1">
    <location>
        <begin position="207"/>
        <end position="236"/>
    </location>
</feature>
<evidence type="ECO:0000256" key="1">
    <source>
        <dbReference type="SAM" id="MobiDB-lite"/>
    </source>
</evidence>
<feature type="region of interest" description="Disordered" evidence="1">
    <location>
        <begin position="199"/>
        <end position="429"/>
    </location>
</feature>
<name>A0A914QCI1_9BILA</name>
<feature type="compositionally biased region" description="Low complexity" evidence="1">
    <location>
        <begin position="237"/>
        <end position="270"/>
    </location>
</feature>
<accession>A0A914QCI1</accession>
<dbReference type="WBParaSite" id="PDA_v2.g29397.t1">
    <property type="protein sequence ID" value="PDA_v2.g29397.t1"/>
    <property type="gene ID" value="PDA_v2.g29397"/>
</dbReference>
<evidence type="ECO:0000313" key="3">
    <source>
        <dbReference type="WBParaSite" id="PDA_v2.g29397.t1"/>
    </source>
</evidence>
<dbReference type="Proteomes" id="UP000887578">
    <property type="component" value="Unplaced"/>
</dbReference>